<dbReference type="GO" id="GO:0003729">
    <property type="term" value="F:mRNA binding"/>
    <property type="evidence" value="ECO:0007669"/>
    <property type="project" value="TreeGrafter"/>
</dbReference>
<feature type="domain" description="RNase NYN" evidence="1">
    <location>
        <begin position="1"/>
        <end position="63"/>
    </location>
</feature>
<proteinExistence type="predicted"/>
<dbReference type="AlphaFoldDB" id="A0A183A0K1"/>
<dbReference type="Gene3D" id="3.40.50.11980">
    <property type="match status" value="1"/>
</dbReference>
<accession>A0A183A0K1</accession>
<dbReference type="GO" id="GO:0004521">
    <property type="term" value="F:RNA endonuclease activity"/>
    <property type="evidence" value="ECO:0007669"/>
    <property type="project" value="TreeGrafter"/>
</dbReference>
<dbReference type="GO" id="GO:0036464">
    <property type="term" value="C:cytoplasmic ribonucleoprotein granule"/>
    <property type="evidence" value="ECO:0007669"/>
    <property type="project" value="TreeGrafter"/>
</dbReference>
<gene>
    <name evidence="2" type="ORF">ECPE_LOCUS486</name>
</gene>
<evidence type="ECO:0000313" key="3">
    <source>
        <dbReference type="Proteomes" id="UP000272942"/>
    </source>
</evidence>
<dbReference type="EMBL" id="UZAN01001635">
    <property type="protein sequence ID" value="VDP23231.1"/>
    <property type="molecule type" value="Genomic_DNA"/>
</dbReference>
<evidence type="ECO:0000313" key="4">
    <source>
        <dbReference type="WBParaSite" id="ECPE_0000048601-mRNA-1"/>
    </source>
</evidence>
<keyword evidence="3" id="KW-1185">Reference proteome</keyword>
<dbReference type="OrthoDB" id="6281226at2759"/>
<sequence length="73" mass="8400">MILRFAVENNGVVVSNDQFRQYRDLGDEFRDVIDNRLLQYTMALNTFLIPDDPFGPNGPSLDECLRIPKPTVK</sequence>
<dbReference type="WBParaSite" id="ECPE_0000048601-mRNA-1">
    <property type="protein sequence ID" value="ECPE_0000048601-mRNA-1"/>
    <property type="gene ID" value="ECPE_0000048601"/>
</dbReference>
<evidence type="ECO:0000313" key="2">
    <source>
        <dbReference type="EMBL" id="VDP23231.1"/>
    </source>
</evidence>
<name>A0A183A0K1_9TREM</name>
<dbReference type="GO" id="GO:0005634">
    <property type="term" value="C:nucleus"/>
    <property type="evidence" value="ECO:0007669"/>
    <property type="project" value="TreeGrafter"/>
</dbReference>
<dbReference type="InterPro" id="IPR051101">
    <property type="entry name" value="ZC3H12/N4BP1_RNase_Reg"/>
</dbReference>
<dbReference type="Proteomes" id="UP000272942">
    <property type="component" value="Unassembled WGS sequence"/>
</dbReference>
<evidence type="ECO:0000259" key="1">
    <source>
        <dbReference type="Pfam" id="PF11977"/>
    </source>
</evidence>
<protein>
    <submittedName>
        <fullName evidence="4">RNase_Zc3h12a domain-containing protein</fullName>
    </submittedName>
</protein>
<dbReference type="InterPro" id="IPR021869">
    <property type="entry name" value="RNase_Zc3h12_NYN"/>
</dbReference>
<dbReference type="Pfam" id="PF11977">
    <property type="entry name" value="RNase_Zc3h12a"/>
    <property type="match status" value="1"/>
</dbReference>
<dbReference type="PANTHER" id="PTHR12876">
    <property type="entry name" value="N4BP1-RELATED"/>
    <property type="match status" value="1"/>
</dbReference>
<reference evidence="2 3" key="2">
    <citation type="submission" date="2018-11" db="EMBL/GenBank/DDBJ databases">
        <authorList>
            <consortium name="Pathogen Informatics"/>
        </authorList>
    </citation>
    <scope>NUCLEOTIDE SEQUENCE [LARGE SCALE GENOMIC DNA]</scope>
    <source>
        <strain evidence="2 3">Egypt</strain>
    </source>
</reference>
<organism evidence="4">
    <name type="scientific">Echinostoma caproni</name>
    <dbReference type="NCBI Taxonomy" id="27848"/>
    <lineage>
        <taxon>Eukaryota</taxon>
        <taxon>Metazoa</taxon>
        <taxon>Spiralia</taxon>
        <taxon>Lophotrochozoa</taxon>
        <taxon>Platyhelminthes</taxon>
        <taxon>Trematoda</taxon>
        <taxon>Digenea</taxon>
        <taxon>Plagiorchiida</taxon>
        <taxon>Echinostomata</taxon>
        <taxon>Echinostomatoidea</taxon>
        <taxon>Echinostomatidae</taxon>
        <taxon>Echinostoma</taxon>
    </lineage>
</organism>
<reference evidence="4" key="1">
    <citation type="submission" date="2016-06" db="UniProtKB">
        <authorList>
            <consortium name="WormBaseParasite"/>
        </authorList>
    </citation>
    <scope>IDENTIFICATION</scope>
</reference>
<dbReference type="PANTHER" id="PTHR12876:SF35">
    <property type="entry name" value="LD08718P-RELATED"/>
    <property type="match status" value="1"/>
</dbReference>